<dbReference type="HAMAP" id="MF_00143">
    <property type="entry name" value="UPF0114"/>
    <property type="match status" value="1"/>
</dbReference>
<keyword evidence="3 7" id="KW-1003">Cell membrane</keyword>
<keyword evidence="6 7" id="KW-0472">Membrane</keyword>
<evidence type="ECO:0000256" key="5">
    <source>
        <dbReference type="ARBA" id="ARBA00022989"/>
    </source>
</evidence>
<dbReference type="EMBL" id="UXAW01000052">
    <property type="protein sequence ID" value="VDC26062.1"/>
    <property type="molecule type" value="Genomic_DNA"/>
</dbReference>
<evidence type="ECO:0000256" key="7">
    <source>
        <dbReference type="HAMAP-Rule" id="MF_00143"/>
    </source>
</evidence>
<feature type="transmembrane region" description="Helical" evidence="7">
    <location>
        <begin position="58"/>
        <end position="79"/>
    </location>
</feature>
<protein>
    <recommendedName>
        <fullName evidence="7">UPF0114 protein XINFAN_01550</fullName>
    </recommendedName>
</protein>
<evidence type="ECO:0000256" key="3">
    <source>
        <dbReference type="ARBA" id="ARBA00022475"/>
    </source>
</evidence>
<evidence type="ECO:0000313" key="8">
    <source>
        <dbReference type="EMBL" id="VDC26062.1"/>
    </source>
</evidence>
<accession>A0A3P5WXA2</accession>
<feature type="transmembrane region" description="Helical" evidence="7">
    <location>
        <begin position="21"/>
        <end position="38"/>
    </location>
</feature>
<comment type="similarity">
    <text evidence="2 7">Belongs to the UPF0114 family.</text>
</comment>
<evidence type="ECO:0000313" key="9">
    <source>
        <dbReference type="Proteomes" id="UP000277498"/>
    </source>
</evidence>
<feature type="transmembrane region" description="Helical" evidence="7">
    <location>
        <begin position="142"/>
        <end position="165"/>
    </location>
</feature>
<evidence type="ECO:0000256" key="6">
    <source>
        <dbReference type="ARBA" id="ARBA00023136"/>
    </source>
</evidence>
<dbReference type="AlphaFoldDB" id="A0A3P5WXA2"/>
<gene>
    <name evidence="8" type="ORF">XINFAN_01550</name>
</gene>
<evidence type="ECO:0000256" key="1">
    <source>
        <dbReference type="ARBA" id="ARBA00004651"/>
    </source>
</evidence>
<dbReference type="PANTHER" id="PTHR38596">
    <property type="entry name" value="UPF0114 PROTEIN YQHA"/>
    <property type="match status" value="1"/>
</dbReference>
<keyword evidence="4 7" id="KW-0812">Transmembrane</keyword>
<organism evidence="8 9">
    <name type="scientific">Pseudogemmobacter humi</name>
    <dbReference type="NCBI Taxonomy" id="2483812"/>
    <lineage>
        <taxon>Bacteria</taxon>
        <taxon>Pseudomonadati</taxon>
        <taxon>Pseudomonadota</taxon>
        <taxon>Alphaproteobacteria</taxon>
        <taxon>Rhodobacterales</taxon>
        <taxon>Paracoccaceae</taxon>
        <taxon>Pseudogemmobacter</taxon>
    </lineage>
</organism>
<dbReference type="Pfam" id="PF03350">
    <property type="entry name" value="UPF0114"/>
    <property type="match status" value="1"/>
</dbReference>
<dbReference type="PANTHER" id="PTHR38596:SF1">
    <property type="entry name" value="UPF0114 PROTEIN YQHA"/>
    <property type="match status" value="1"/>
</dbReference>
<dbReference type="OrthoDB" id="9783569at2"/>
<sequence>MSNPVEKAFEKSLFASRWLMAPMYLGLVVSLVMLVFMFGRDLVWYLPKLMEMQSEDVILVALTLIDLTLAANLVLIVMFSGYENFVSRLDVEGAERPGWMGKVDFGGLKMKLIASIVAISGISLLKRFMAIGETRVLNPDELFWMVVIHLTFVLSGVLMALMDWLQAKSYTSRK</sequence>
<dbReference type="Proteomes" id="UP000277498">
    <property type="component" value="Unassembled WGS sequence"/>
</dbReference>
<keyword evidence="9" id="KW-1185">Reference proteome</keyword>
<dbReference type="InterPro" id="IPR020761">
    <property type="entry name" value="UPF0114_bac"/>
</dbReference>
<dbReference type="InterPro" id="IPR005134">
    <property type="entry name" value="UPF0114"/>
</dbReference>
<dbReference type="NCBIfam" id="TIGR00645">
    <property type="entry name" value="HI0507"/>
    <property type="match status" value="1"/>
</dbReference>
<evidence type="ECO:0000256" key="4">
    <source>
        <dbReference type="ARBA" id="ARBA00022692"/>
    </source>
</evidence>
<comment type="subcellular location">
    <subcellularLocation>
        <location evidence="1 7">Cell membrane</location>
        <topology evidence="1 7">Multi-pass membrane protein</topology>
    </subcellularLocation>
</comment>
<reference evidence="8 9" key="1">
    <citation type="submission" date="2018-11" db="EMBL/GenBank/DDBJ databases">
        <authorList>
            <person name="Criscuolo A."/>
        </authorList>
    </citation>
    <scope>NUCLEOTIDE SEQUENCE [LARGE SCALE GENOMIC DNA]</scope>
    <source>
        <strain evidence="8">ACIP111625</strain>
    </source>
</reference>
<dbReference type="GO" id="GO:0005886">
    <property type="term" value="C:plasma membrane"/>
    <property type="evidence" value="ECO:0007669"/>
    <property type="project" value="UniProtKB-SubCell"/>
</dbReference>
<dbReference type="RefSeq" id="WP_124085967.1">
    <property type="nucleotide sequence ID" value="NZ_UXAW01000052.1"/>
</dbReference>
<proteinExistence type="inferred from homology"/>
<feature type="transmembrane region" description="Helical" evidence="7">
    <location>
        <begin position="112"/>
        <end position="130"/>
    </location>
</feature>
<name>A0A3P5WXA2_9RHOB</name>
<evidence type="ECO:0000256" key="2">
    <source>
        <dbReference type="ARBA" id="ARBA00005774"/>
    </source>
</evidence>
<keyword evidence="5 7" id="KW-1133">Transmembrane helix</keyword>